<dbReference type="Pfam" id="PF12697">
    <property type="entry name" value="Abhydrolase_6"/>
    <property type="match status" value="1"/>
</dbReference>
<dbReference type="Proteomes" id="UP001596072">
    <property type="component" value="Unassembled WGS sequence"/>
</dbReference>
<dbReference type="EMBL" id="JBHSNS010000007">
    <property type="protein sequence ID" value="MFC5730237.1"/>
    <property type="molecule type" value="Genomic_DNA"/>
</dbReference>
<comment type="caution">
    <text evidence="2">The sequence shown here is derived from an EMBL/GenBank/DDBJ whole genome shotgun (WGS) entry which is preliminary data.</text>
</comment>
<keyword evidence="3" id="KW-1185">Reference proteome</keyword>
<feature type="domain" description="AB hydrolase-1" evidence="1">
    <location>
        <begin position="5"/>
        <end position="211"/>
    </location>
</feature>
<dbReference type="InterPro" id="IPR029058">
    <property type="entry name" value="AB_hydrolase_fold"/>
</dbReference>
<gene>
    <name evidence="2" type="ORF">ACFPQB_15040</name>
</gene>
<evidence type="ECO:0000313" key="2">
    <source>
        <dbReference type="EMBL" id="MFC5730237.1"/>
    </source>
</evidence>
<dbReference type="Gene3D" id="3.40.50.1820">
    <property type="entry name" value="alpha/beta hydrolase"/>
    <property type="match status" value="1"/>
</dbReference>
<evidence type="ECO:0000313" key="3">
    <source>
        <dbReference type="Proteomes" id="UP001596072"/>
    </source>
</evidence>
<protein>
    <submittedName>
        <fullName evidence="2">Alpha/beta fold hydrolase</fullName>
    </submittedName>
</protein>
<evidence type="ECO:0000259" key="1">
    <source>
        <dbReference type="Pfam" id="PF12697"/>
    </source>
</evidence>
<sequence length="225" mass="23925">MDEPLVLLSGAGLPAWIWDDVRDGLEDAVVPAYPRDPSATLMAYAETVLAQVSAARFTLIAHSAGGVVAQAVTASAPDRVAAVLGVSAVWPGAGRSFAAALPLPQRWLLPAILRLAGTRPPEKQIRSGLGRGLPEAVVDRLVGDFSPEARRLFVDGAPEAVLPAHRGYVHTTADGEIPVAVQRRSAAALGGDFERELRTGHLPMLEDPAGLRRVIEEFVRVRREA</sequence>
<dbReference type="RefSeq" id="WP_378527344.1">
    <property type="nucleotide sequence ID" value="NZ_JBHSNS010000007.1"/>
</dbReference>
<keyword evidence="2" id="KW-0378">Hydrolase</keyword>
<accession>A0ABW0ZJK3</accession>
<dbReference type="PANTHER" id="PTHR37017">
    <property type="entry name" value="AB HYDROLASE-1 DOMAIN-CONTAINING PROTEIN-RELATED"/>
    <property type="match status" value="1"/>
</dbReference>
<proteinExistence type="predicted"/>
<dbReference type="InterPro" id="IPR000073">
    <property type="entry name" value="AB_hydrolase_1"/>
</dbReference>
<organism evidence="2 3">
    <name type="scientific">Nocardioides vastitatis</name>
    <dbReference type="NCBI Taxonomy" id="2568655"/>
    <lineage>
        <taxon>Bacteria</taxon>
        <taxon>Bacillati</taxon>
        <taxon>Actinomycetota</taxon>
        <taxon>Actinomycetes</taxon>
        <taxon>Propionibacteriales</taxon>
        <taxon>Nocardioidaceae</taxon>
        <taxon>Nocardioides</taxon>
    </lineage>
</organism>
<dbReference type="GO" id="GO:0016787">
    <property type="term" value="F:hydrolase activity"/>
    <property type="evidence" value="ECO:0007669"/>
    <property type="project" value="UniProtKB-KW"/>
</dbReference>
<dbReference type="InterPro" id="IPR052897">
    <property type="entry name" value="Sec-Metab_Biosynth_Hydrolase"/>
</dbReference>
<dbReference type="SUPFAM" id="SSF53474">
    <property type="entry name" value="alpha/beta-Hydrolases"/>
    <property type="match status" value="1"/>
</dbReference>
<dbReference type="PANTHER" id="PTHR37017:SF11">
    <property type="entry name" value="ESTERASE_LIPASE_THIOESTERASE DOMAIN-CONTAINING PROTEIN"/>
    <property type="match status" value="1"/>
</dbReference>
<reference evidence="3" key="1">
    <citation type="journal article" date="2019" name="Int. J. Syst. Evol. Microbiol.">
        <title>The Global Catalogue of Microorganisms (GCM) 10K type strain sequencing project: providing services to taxonomists for standard genome sequencing and annotation.</title>
        <authorList>
            <consortium name="The Broad Institute Genomics Platform"/>
            <consortium name="The Broad Institute Genome Sequencing Center for Infectious Disease"/>
            <person name="Wu L."/>
            <person name="Ma J."/>
        </authorList>
    </citation>
    <scope>NUCLEOTIDE SEQUENCE [LARGE SCALE GENOMIC DNA]</scope>
    <source>
        <strain evidence="3">YIM 94188</strain>
    </source>
</reference>
<name>A0ABW0ZJK3_9ACTN</name>